<sequence>MSRAVDSDTPSDGVLPVTLRAIDTRNWQTCIHLELEPEQARKLASNLYSLAEAYVEPRCTPMGIYAGVQMIGFVMFEWHPATHTYSIPRFMIDRRWQGGGYGARALQAIIDTLKGEQPDAPILISLTPDNMPARRLYERLGFVDTKHRLHGEDVLRYA</sequence>
<feature type="domain" description="N-acetyltransferase" evidence="1">
    <location>
        <begin position="17"/>
        <end position="158"/>
    </location>
</feature>
<dbReference type="Gene3D" id="3.40.630.30">
    <property type="match status" value="1"/>
</dbReference>
<evidence type="ECO:0000313" key="3">
    <source>
        <dbReference type="Proteomes" id="UP001595462"/>
    </source>
</evidence>
<evidence type="ECO:0000259" key="1">
    <source>
        <dbReference type="PROSITE" id="PS51186"/>
    </source>
</evidence>
<dbReference type="EC" id="2.3.-.-" evidence="2"/>
<dbReference type="SUPFAM" id="SSF55729">
    <property type="entry name" value="Acyl-CoA N-acyltransferases (Nat)"/>
    <property type="match status" value="1"/>
</dbReference>
<comment type="caution">
    <text evidence="2">The sequence shown here is derived from an EMBL/GenBank/DDBJ whole genome shotgun (WGS) entry which is preliminary data.</text>
</comment>
<keyword evidence="2" id="KW-0012">Acyltransferase</keyword>
<dbReference type="EMBL" id="JBHRSS010000010">
    <property type="protein sequence ID" value="MFC3106070.1"/>
    <property type="molecule type" value="Genomic_DNA"/>
</dbReference>
<dbReference type="PROSITE" id="PS51186">
    <property type="entry name" value="GNAT"/>
    <property type="match status" value="1"/>
</dbReference>
<keyword evidence="2" id="KW-0808">Transferase</keyword>
<organism evidence="2 3">
    <name type="scientific">Salinisphaera aquimarina</name>
    <dbReference type="NCBI Taxonomy" id="2094031"/>
    <lineage>
        <taxon>Bacteria</taxon>
        <taxon>Pseudomonadati</taxon>
        <taxon>Pseudomonadota</taxon>
        <taxon>Gammaproteobacteria</taxon>
        <taxon>Salinisphaerales</taxon>
        <taxon>Salinisphaeraceae</taxon>
        <taxon>Salinisphaera</taxon>
    </lineage>
</organism>
<dbReference type="InterPro" id="IPR016181">
    <property type="entry name" value="Acyl_CoA_acyltransferase"/>
</dbReference>
<protein>
    <submittedName>
        <fullName evidence="2">GNAT family N-acetyltransferase</fullName>
        <ecNumber evidence="2">2.3.-.-</ecNumber>
    </submittedName>
</protein>
<proteinExistence type="predicted"/>
<name>A0ABV7EU52_9GAMM</name>
<accession>A0ABV7EU52</accession>
<dbReference type="GO" id="GO:0016746">
    <property type="term" value="F:acyltransferase activity"/>
    <property type="evidence" value="ECO:0007669"/>
    <property type="project" value="UniProtKB-KW"/>
</dbReference>
<dbReference type="CDD" id="cd04301">
    <property type="entry name" value="NAT_SF"/>
    <property type="match status" value="1"/>
</dbReference>
<reference evidence="3" key="1">
    <citation type="journal article" date="2019" name="Int. J. Syst. Evol. Microbiol.">
        <title>The Global Catalogue of Microorganisms (GCM) 10K type strain sequencing project: providing services to taxonomists for standard genome sequencing and annotation.</title>
        <authorList>
            <consortium name="The Broad Institute Genomics Platform"/>
            <consortium name="The Broad Institute Genome Sequencing Center for Infectious Disease"/>
            <person name="Wu L."/>
            <person name="Ma J."/>
        </authorList>
    </citation>
    <scope>NUCLEOTIDE SEQUENCE [LARGE SCALE GENOMIC DNA]</scope>
    <source>
        <strain evidence="3">KCTC 52640</strain>
    </source>
</reference>
<dbReference type="Pfam" id="PF00583">
    <property type="entry name" value="Acetyltransf_1"/>
    <property type="match status" value="1"/>
</dbReference>
<keyword evidence="3" id="KW-1185">Reference proteome</keyword>
<gene>
    <name evidence="2" type="ORF">ACFOSU_19540</name>
</gene>
<dbReference type="Proteomes" id="UP001595462">
    <property type="component" value="Unassembled WGS sequence"/>
</dbReference>
<dbReference type="RefSeq" id="WP_380691650.1">
    <property type="nucleotide sequence ID" value="NZ_JBHRSS010000010.1"/>
</dbReference>
<evidence type="ECO:0000313" key="2">
    <source>
        <dbReference type="EMBL" id="MFC3106070.1"/>
    </source>
</evidence>
<dbReference type="InterPro" id="IPR000182">
    <property type="entry name" value="GNAT_dom"/>
</dbReference>